<dbReference type="Proteomes" id="UP001189429">
    <property type="component" value="Unassembled WGS sequence"/>
</dbReference>
<accession>A0ABN9TCT3</accession>
<sequence>ALLADLITGVELQSEHHGNGDDHASADSDYSLSAAAAAELGMTAEQRWPQDPPEAAPPTSALLRPMAMQRVQMRTRPAPEDLPAAVDRYAVLSDAGVLLVTGGKLTAAAMWLPGPYRGAALRRYWQRVALDRGAAAGAEAAGRDGRAAE</sequence>
<protein>
    <submittedName>
        <fullName evidence="1">Uncharacterized protein</fullName>
    </submittedName>
</protein>
<proteinExistence type="predicted"/>
<evidence type="ECO:0000313" key="1">
    <source>
        <dbReference type="EMBL" id="CAK0843529.1"/>
    </source>
</evidence>
<gene>
    <name evidence="1" type="ORF">PCOR1329_LOCUS37848</name>
</gene>
<name>A0ABN9TCT3_9DINO</name>
<comment type="caution">
    <text evidence="1">The sequence shown here is derived from an EMBL/GenBank/DDBJ whole genome shotgun (WGS) entry which is preliminary data.</text>
</comment>
<feature type="non-terminal residue" evidence="1">
    <location>
        <position position="149"/>
    </location>
</feature>
<dbReference type="EMBL" id="CAUYUJ010014585">
    <property type="protein sequence ID" value="CAK0843529.1"/>
    <property type="molecule type" value="Genomic_DNA"/>
</dbReference>
<keyword evidence="2" id="KW-1185">Reference proteome</keyword>
<evidence type="ECO:0000313" key="2">
    <source>
        <dbReference type="Proteomes" id="UP001189429"/>
    </source>
</evidence>
<feature type="non-terminal residue" evidence="1">
    <location>
        <position position="1"/>
    </location>
</feature>
<organism evidence="1 2">
    <name type="scientific">Prorocentrum cordatum</name>
    <dbReference type="NCBI Taxonomy" id="2364126"/>
    <lineage>
        <taxon>Eukaryota</taxon>
        <taxon>Sar</taxon>
        <taxon>Alveolata</taxon>
        <taxon>Dinophyceae</taxon>
        <taxon>Prorocentrales</taxon>
        <taxon>Prorocentraceae</taxon>
        <taxon>Prorocentrum</taxon>
    </lineage>
</organism>
<reference evidence="1" key="1">
    <citation type="submission" date="2023-10" db="EMBL/GenBank/DDBJ databases">
        <authorList>
            <person name="Chen Y."/>
            <person name="Shah S."/>
            <person name="Dougan E. K."/>
            <person name="Thang M."/>
            <person name="Chan C."/>
        </authorList>
    </citation>
    <scope>NUCLEOTIDE SEQUENCE [LARGE SCALE GENOMIC DNA]</scope>
</reference>